<sequence length="367" mass="42803">MNIFTYPSFVDETPNTNKPKFGLPGGYYFSEQIFAYEQQTIWRNTWQFVGRESDLPNPGDYLTCQVGDQPMFVIRDNNGILRGMHNVCPHRGAQMLQGQGHCQRVRCPYHGWNFNYEGNLKGLPRAECFPNLDKSAVYLAKGRVETWGGFIFVHSEAEGESLVSYLAGFSAYLEQYQHRWQELQQVDHWFYEEPANWKFPIENYLECYHLSVVHAQSLKCFDPKNIIYTPTGRHYQIFVPFTDDEFVKDHPAFSGEPRGQSYQGFIFPNMMINTARDKVSVFRLTPLSPTKTKFEVFIYQTKAQIEAFPYKQDEFRPEFERVLNEDFGVVRSLQASVHSKAYGVLQLADIEYGISHFHQVLSKYYQP</sequence>
<evidence type="ECO:0000313" key="8">
    <source>
        <dbReference type="EMBL" id="ACC84768.1"/>
    </source>
</evidence>
<dbReference type="Gene3D" id="2.102.10.10">
    <property type="entry name" value="Rieske [2Fe-2S] iron-sulphur domain"/>
    <property type="match status" value="1"/>
</dbReference>
<evidence type="ECO:0000256" key="6">
    <source>
        <dbReference type="ARBA" id="ARBA00023014"/>
    </source>
</evidence>
<dbReference type="GO" id="GO:0018625">
    <property type="term" value="F:naphthalene 1,2-dioxygenase activity"/>
    <property type="evidence" value="ECO:0007669"/>
    <property type="project" value="UniProtKB-EC"/>
</dbReference>
<dbReference type="Gene3D" id="3.90.380.10">
    <property type="entry name" value="Naphthalene 1,2-dioxygenase Alpha Subunit, Chain A, domain 1"/>
    <property type="match status" value="2"/>
</dbReference>
<dbReference type="SUPFAM" id="SSF55961">
    <property type="entry name" value="Bet v1-like"/>
    <property type="match status" value="1"/>
</dbReference>
<name>B2IZC6_NOSP7</name>
<dbReference type="PANTHER" id="PTHR43756">
    <property type="entry name" value="CHOLINE MONOOXYGENASE, CHLOROPLASTIC"/>
    <property type="match status" value="1"/>
</dbReference>
<evidence type="ECO:0000256" key="1">
    <source>
        <dbReference type="ARBA" id="ARBA00001962"/>
    </source>
</evidence>
<reference evidence="8 9" key="2">
    <citation type="journal article" date="2013" name="Plant Physiol.">
        <title>A Nostoc punctiforme Sugar Transporter Necessary to Establish a Cyanobacterium-Plant Symbiosis.</title>
        <authorList>
            <person name="Ekman M."/>
            <person name="Picossi S."/>
            <person name="Campbell E.L."/>
            <person name="Meeks J.C."/>
            <person name="Flores E."/>
        </authorList>
    </citation>
    <scope>NUCLEOTIDE SEQUENCE [LARGE SCALE GENOMIC DNA]</scope>
    <source>
        <strain evidence="9">ATCC 29133 / PCC 73102</strain>
    </source>
</reference>
<dbReference type="AlphaFoldDB" id="B2IZC6"/>
<dbReference type="EnsemblBacteria" id="ACC84768">
    <property type="protein sequence ID" value="ACC84768"/>
    <property type="gene ID" value="Npun_F6506"/>
</dbReference>
<keyword evidence="6" id="KW-0411">Iron-sulfur</keyword>
<accession>B2IZC6</accession>
<dbReference type="GO" id="GO:0005506">
    <property type="term" value="F:iron ion binding"/>
    <property type="evidence" value="ECO:0007669"/>
    <property type="project" value="InterPro"/>
</dbReference>
<dbReference type="Pfam" id="PF00355">
    <property type="entry name" value="Rieske"/>
    <property type="match status" value="1"/>
</dbReference>
<dbReference type="CDD" id="cd03469">
    <property type="entry name" value="Rieske_RO_Alpha_N"/>
    <property type="match status" value="1"/>
</dbReference>
<dbReference type="PhylomeDB" id="B2IZC6"/>
<dbReference type="EC" id="1.14.12.12" evidence="8"/>
<dbReference type="InterPro" id="IPR017941">
    <property type="entry name" value="Rieske_2Fe-2S"/>
</dbReference>
<dbReference type="GO" id="GO:0004497">
    <property type="term" value="F:monooxygenase activity"/>
    <property type="evidence" value="ECO:0007669"/>
    <property type="project" value="UniProtKB-ARBA"/>
</dbReference>
<dbReference type="STRING" id="63737.Npun_F6506"/>
<evidence type="ECO:0000256" key="4">
    <source>
        <dbReference type="ARBA" id="ARBA00023002"/>
    </source>
</evidence>
<reference evidence="9" key="1">
    <citation type="submission" date="2008-04" db="EMBL/GenBank/DDBJ databases">
        <title>Complete sequence of chromosome of Nostoc punctiforme ATCC 29133.</title>
        <authorList>
            <consortium name="US DOE Joint Genome Institute"/>
            <person name="Copeland A."/>
            <person name="Lucas S."/>
            <person name="Lapidus A."/>
            <person name="Glavina del Rio T."/>
            <person name="Dalin E."/>
            <person name="Tice H."/>
            <person name="Pitluck S."/>
            <person name="Chain P."/>
            <person name="Malfatti S."/>
            <person name="Shin M."/>
            <person name="Vergez L."/>
            <person name="Schmutz J."/>
            <person name="Larimer F."/>
            <person name="Land M."/>
            <person name="Hauser L."/>
            <person name="Kyrpides N."/>
            <person name="Kim E."/>
            <person name="Meeks J.C."/>
            <person name="Elhai J."/>
            <person name="Campbell E.L."/>
            <person name="Thiel T."/>
            <person name="Longmire J."/>
            <person name="Potts M."/>
            <person name="Atlas R."/>
        </authorList>
    </citation>
    <scope>NUCLEOTIDE SEQUENCE [LARGE SCALE GENOMIC DNA]</scope>
    <source>
        <strain evidence="9">ATCC 29133 / PCC 73102</strain>
    </source>
</reference>
<feature type="domain" description="Rieske" evidence="7">
    <location>
        <begin position="46"/>
        <end position="153"/>
    </location>
</feature>
<dbReference type="Pfam" id="PF00848">
    <property type="entry name" value="Ring_hydroxyl_A"/>
    <property type="match status" value="1"/>
</dbReference>
<keyword evidence="4 8" id="KW-0560">Oxidoreductase</keyword>
<evidence type="ECO:0000256" key="5">
    <source>
        <dbReference type="ARBA" id="ARBA00023004"/>
    </source>
</evidence>
<dbReference type="OrthoDB" id="477744at2"/>
<dbReference type="Proteomes" id="UP000001191">
    <property type="component" value="Chromosome"/>
</dbReference>
<evidence type="ECO:0000256" key="2">
    <source>
        <dbReference type="ARBA" id="ARBA00022714"/>
    </source>
</evidence>
<evidence type="ECO:0000256" key="3">
    <source>
        <dbReference type="ARBA" id="ARBA00022723"/>
    </source>
</evidence>
<dbReference type="CDD" id="cd00680">
    <property type="entry name" value="RHO_alpha_C"/>
    <property type="match status" value="1"/>
</dbReference>
<dbReference type="GO" id="GO:0051537">
    <property type="term" value="F:2 iron, 2 sulfur cluster binding"/>
    <property type="evidence" value="ECO:0007669"/>
    <property type="project" value="UniProtKB-KW"/>
</dbReference>
<evidence type="ECO:0000313" key="9">
    <source>
        <dbReference type="Proteomes" id="UP000001191"/>
    </source>
</evidence>
<dbReference type="eggNOG" id="COG4638">
    <property type="taxonomic scope" value="Bacteria"/>
</dbReference>
<dbReference type="InterPro" id="IPR015879">
    <property type="entry name" value="Ring_hydroxy_dOase_asu_C_dom"/>
</dbReference>
<dbReference type="KEGG" id="npu:Npun_F6506"/>
<dbReference type="PANTHER" id="PTHR43756:SF5">
    <property type="entry name" value="CHOLINE MONOOXYGENASE, CHLOROPLASTIC"/>
    <property type="match status" value="1"/>
</dbReference>
<keyword evidence="5" id="KW-0408">Iron</keyword>
<comment type="cofactor">
    <cofactor evidence="1">
        <name>Fe cation</name>
        <dbReference type="ChEBI" id="CHEBI:24875"/>
    </cofactor>
</comment>
<dbReference type="HOGENOM" id="CLU_026244_3_0_3"/>
<dbReference type="RefSeq" id="WP_012412704.1">
    <property type="nucleotide sequence ID" value="NC_010628.1"/>
</dbReference>
<dbReference type="EMBL" id="CP001037">
    <property type="protein sequence ID" value="ACC84768.1"/>
    <property type="molecule type" value="Genomic_DNA"/>
</dbReference>
<keyword evidence="3" id="KW-0479">Metal-binding</keyword>
<protein>
    <submittedName>
        <fullName evidence="8">Rieske (2Fe-2S) domain protein</fullName>
        <ecNumber evidence="8">1.14.12.12</ecNumber>
    </submittedName>
</protein>
<dbReference type="InterPro" id="IPR001663">
    <property type="entry name" value="Rng_hydr_dOase-A"/>
</dbReference>
<keyword evidence="9" id="KW-1185">Reference proteome</keyword>
<organism evidence="8 9">
    <name type="scientific">Nostoc punctiforme (strain ATCC 29133 / PCC 73102)</name>
    <dbReference type="NCBI Taxonomy" id="63737"/>
    <lineage>
        <taxon>Bacteria</taxon>
        <taxon>Bacillati</taxon>
        <taxon>Cyanobacteriota</taxon>
        <taxon>Cyanophyceae</taxon>
        <taxon>Nostocales</taxon>
        <taxon>Nostocaceae</taxon>
        <taxon>Nostoc</taxon>
    </lineage>
</organism>
<evidence type="ECO:0000259" key="7">
    <source>
        <dbReference type="PROSITE" id="PS51296"/>
    </source>
</evidence>
<dbReference type="PROSITE" id="PS51296">
    <property type="entry name" value="RIESKE"/>
    <property type="match status" value="1"/>
</dbReference>
<dbReference type="InterPro" id="IPR036922">
    <property type="entry name" value="Rieske_2Fe-2S_sf"/>
</dbReference>
<proteinExistence type="predicted"/>
<keyword evidence="2" id="KW-0001">2Fe-2S</keyword>
<gene>
    <name evidence="8" type="ordered locus">Npun_F6506</name>
</gene>
<dbReference type="PRINTS" id="PR00090">
    <property type="entry name" value="RNGDIOXGNASE"/>
</dbReference>
<dbReference type="SUPFAM" id="SSF50022">
    <property type="entry name" value="ISP domain"/>
    <property type="match status" value="1"/>
</dbReference>